<organism evidence="6 7">
    <name type="scientific">Pseudolycoriella hygida</name>
    <dbReference type="NCBI Taxonomy" id="35572"/>
    <lineage>
        <taxon>Eukaryota</taxon>
        <taxon>Metazoa</taxon>
        <taxon>Ecdysozoa</taxon>
        <taxon>Arthropoda</taxon>
        <taxon>Hexapoda</taxon>
        <taxon>Insecta</taxon>
        <taxon>Pterygota</taxon>
        <taxon>Neoptera</taxon>
        <taxon>Endopterygota</taxon>
        <taxon>Diptera</taxon>
        <taxon>Nematocera</taxon>
        <taxon>Sciaroidea</taxon>
        <taxon>Sciaridae</taxon>
        <taxon>Pseudolycoriella</taxon>
    </lineage>
</organism>
<evidence type="ECO:0000256" key="4">
    <source>
        <dbReference type="SAM" id="Coils"/>
    </source>
</evidence>
<dbReference type="AlphaFoldDB" id="A0A9Q0N576"/>
<evidence type="ECO:0000313" key="6">
    <source>
        <dbReference type="EMBL" id="KAJ6643741.1"/>
    </source>
</evidence>
<feature type="coiled-coil region" evidence="4">
    <location>
        <begin position="948"/>
        <end position="975"/>
    </location>
</feature>
<keyword evidence="4" id="KW-0175">Coiled coil</keyword>
<dbReference type="InterPro" id="IPR001254">
    <property type="entry name" value="Trypsin_dom"/>
</dbReference>
<dbReference type="Gene3D" id="3.40.50.300">
    <property type="entry name" value="P-loop containing nucleotide triphosphate hydrolases"/>
    <property type="match status" value="1"/>
</dbReference>
<reference evidence="6" key="1">
    <citation type="submission" date="2022-07" db="EMBL/GenBank/DDBJ databases">
        <authorList>
            <person name="Trinca V."/>
            <person name="Uliana J.V.C."/>
            <person name="Torres T.T."/>
            <person name="Ward R.J."/>
            <person name="Monesi N."/>
        </authorList>
    </citation>
    <scope>NUCLEOTIDE SEQUENCE</scope>
    <source>
        <strain evidence="6">HSMRA1968</strain>
        <tissue evidence="6">Whole embryos</tissue>
    </source>
</reference>
<dbReference type="InterPro" id="IPR043504">
    <property type="entry name" value="Peptidase_S1_PA_chymotrypsin"/>
</dbReference>
<dbReference type="SMART" id="SM00020">
    <property type="entry name" value="Tryp_SPc"/>
    <property type="match status" value="1"/>
</dbReference>
<evidence type="ECO:0000256" key="2">
    <source>
        <dbReference type="ARBA" id="ARBA00023180"/>
    </source>
</evidence>
<evidence type="ECO:0000259" key="5">
    <source>
        <dbReference type="PROSITE" id="PS50240"/>
    </source>
</evidence>
<evidence type="ECO:0000256" key="3">
    <source>
        <dbReference type="ARBA" id="ARBA00024195"/>
    </source>
</evidence>
<dbReference type="GO" id="GO:0004252">
    <property type="term" value="F:serine-type endopeptidase activity"/>
    <property type="evidence" value="ECO:0007669"/>
    <property type="project" value="InterPro"/>
</dbReference>
<feature type="domain" description="Peptidase S1" evidence="5">
    <location>
        <begin position="23"/>
        <end position="222"/>
    </location>
</feature>
<comment type="similarity">
    <text evidence="3">Belongs to the peptidase S1 family. CLIP subfamily.</text>
</comment>
<keyword evidence="7" id="KW-1185">Reference proteome</keyword>
<sequence length="1278" mass="148030">MTLKTNSSQEEPTPTSDVNIFCCYYFSSDDVKDVTVLLGVYNLDVKIESGAEQRDVDQIFVHPDWKPFNEKYDADLTILVLSDIVDFTNYIRPICMPDDDLPVGARGTIVGWGLSENSKVEERQAVPIEAPTSILNDTYCYTTQRFLALFASSRTFCGGGEGGSPNKGDSGGGLFVLSNSTWIQYGIISASLSDARGAVLPDSFSIYTSVREFAKWIHETVANSGSGAMTKNQNEKVEVVIWCNYEIIFGAIYKCSAWSLDVTEEHSQVDLFTGDHLTGYSAQNVSEIWFWTGRLRYIPSGIGRKFPNLEEISIGYQDRNMGLRKLKRENFEDMEKLRLYKNAENVQPAQQPPNLRWLISKVEIKNFKGVERTAIVNSIKNGNGLPGYYETAKENVISAIMFGLGANLDKMGCEEASELKHHEDESAHVTLTLRFDSPDNARTETLKREITYEEAEMERFFSNDERVDHTQYMTILKEKGFELDKQFFCCDPSDFKFFYNASPQVRYDFLSKISDLSELVRLYDAFTEHRKLLLNQLDILNEKNRLKVLYNEEISNALPDTEEEWDEYYTAYVTSCLMNTESKRIGTKRQLAALNNELTAATANMQRLEDETPRNLEQMLEIPESEFRHYNEAIEQRQYSLRREEFAETLNANEDLINLIEEHRNIKHQRIDSLRNTTGTRKLGDVLGDDAWLKLENVFNCRHEKEEDEAEFQLSGMRMRRHRIDRERYFDELEFIVENMCDVDSFLQRLTVIKNESKKILHRFIHPNLYVSNNRELKFELLKSSVPADKGFVLRSAVQTVNAERETLIKNILYEHEFTVVLYHNNVRSVHNALQKVHHYWFKHVDFVVLSDLKYDPDRSYIVPFDHWLTHCEYEFRGIEKSSERIFLQYLGNLLHIRCVERLDEVREEFELRSNRFVASQDGQLIYHQNSMGIRVLVRFQGGKKISNELYRENCKDQVEQLQNLRDLLKDVTKSKYVPVDIPLTAEAVTQEETELNGRILDLKAQRTLRMTTLRQAVANISVMVPGIDVTLNEKDEEYRNILDRLAHLNQQKQLLTASSANNLQAMDDAENRLQNRITREKLELKGERDRRITREYLEEREQLSTKIIDLKIEIGKNAMRLNDLKYESLNTIVRANKERINWADVPCTPVPGNLLGNPENWNFIDPNEISFVFPDMEIIFDVTGICFGKREWYQVIFGKLFHFLEYVFFLNISEASRFGIITDTKLSSSNESISALYHYKIIFSLEKYCPNGKYSDGVASVSGMNGSCNFPILNLIK</sequence>
<gene>
    <name evidence="6" type="primary">gd_5</name>
    <name evidence="6" type="ORF">Bhyg_08706</name>
</gene>
<dbReference type="EMBL" id="WJQU01000002">
    <property type="protein sequence ID" value="KAJ6643741.1"/>
    <property type="molecule type" value="Genomic_DNA"/>
</dbReference>
<proteinExistence type="inferred from homology"/>
<accession>A0A9Q0N576</accession>
<keyword evidence="1" id="KW-1015">Disulfide bond</keyword>
<dbReference type="InterPro" id="IPR027417">
    <property type="entry name" value="P-loop_NTPase"/>
</dbReference>
<feature type="coiled-coil region" evidence="4">
    <location>
        <begin position="577"/>
        <end position="611"/>
    </location>
</feature>
<feature type="coiled-coil region" evidence="4">
    <location>
        <begin position="1032"/>
        <end position="1114"/>
    </location>
</feature>
<dbReference type="GO" id="GO:0006508">
    <property type="term" value="P:proteolysis"/>
    <property type="evidence" value="ECO:0007669"/>
    <property type="project" value="UniProtKB-KW"/>
</dbReference>
<dbReference type="PANTHER" id="PTHR24256">
    <property type="entry name" value="TRYPTASE-RELATED"/>
    <property type="match status" value="1"/>
</dbReference>
<evidence type="ECO:0000313" key="7">
    <source>
        <dbReference type="Proteomes" id="UP001151699"/>
    </source>
</evidence>
<keyword evidence="6" id="KW-0378">Hydrolase</keyword>
<keyword evidence="2" id="KW-0325">Glycoprotein</keyword>
<comment type="caution">
    <text evidence="6">The sequence shown here is derived from an EMBL/GenBank/DDBJ whole genome shotgun (WGS) entry which is preliminary data.</text>
</comment>
<dbReference type="Proteomes" id="UP001151699">
    <property type="component" value="Chromosome B"/>
</dbReference>
<dbReference type="InterPro" id="IPR051487">
    <property type="entry name" value="Ser/Thr_Proteases_Immune/Dev"/>
</dbReference>
<dbReference type="Pfam" id="PF00089">
    <property type="entry name" value="Trypsin"/>
    <property type="match status" value="1"/>
</dbReference>
<keyword evidence="6" id="KW-0645">Protease</keyword>
<protein>
    <submittedName>
        <fullName evidence="6">Serine protease gd</fullName>
    </submittedName>
</protein>
<dbReference type="SUPFAM" id="SSF50494">
    <property type="entry name" value="Trypsin-like serine proteases"/>
    <property type="match status" value="1"/>
</dbReference>
<name>A0A9Q0N576_9DIPT</name>
<dbReference type="PROSITE" id="PS50240">
    <property type="entry name" value="TRYPSIN_DOM"/>
    <property type="match status" value="1"/>
</dbReference>
<dbReference type="InterPro" id="IPR009003">
    <property type="entry name" value="Peptidase_S1_PA"/>
</dbReference>
<evidence type="ECO:0000256" key="1">
    <source>
        <dbReference type="ARBA" id="ARBA00023157"/>
    </source>
</evidence>
<dbReference type="Gene3D" id="2.40.10.10">
    <property type="entry name" value="Trypsin-like serine proteases"/>
    <property type="match status" value="1"/>
</dbReference>